<dbReference type="FunFam" id="3.30.565.10:FF:000010">
    <property type="entry name" value="Sensor histidine kinase RcsC"/>
    <property type="match status" value="1"/>
</dbReference>
<dbReference type="Gene3D" id="3.40.50.2300">
    <property type="match status" value="1"/>
</dbReference>
<dbReference type="AlphaFoldDB" id="A0A7G8PWE8"/>
<dbReference type="CDD" id="cd00082">
    <property type="entry name" value="HisKA"/>
    <property type="match status" value="1"/>
</dbReference>
<dbReference type="PROSITE" id="PS50839">
    <property type="entry name" value="CHASE"/>
    <property type="match status" value="1"/>
</dbReference>
<evidence type="ECO:0000256" key="3">
    <source>
        <dbReference type="ARBA" id="ARBA00022553"/>
    </source>
</evidence>
<feature type="domain" description="CHASE" evidence="10">
    <location>
        <begin position="114"/>
        <end position="195"/>
    </location>
</feature>
<dbReference type="Proteomes" id="UP000515514">
    <property type="component" value="Chromosome"/>
</dbReference>
<dbReference type="InterPro" id="IPR006189">
    <property type="entry name" value="CHASE_dom"/>
</dbReference>
<dbReference type="InterPro" id="IPR011006">
    <property type="entry name" value="CheY-like_superfamily"/>
</dbReference>
<dbReference type="InterPro" id="IPR004358">
    <property type="entry name" value="Sig_transdc_His_kin-like_C"/>
</dbReference>
<dbReference type="PANTHER" id="PTHR45339">
    <property type="entry name" value="HYBRID SIGNAL TRANSDUCTION HISTIDINE KINASE J"/>
    <property type="match status" value="1"/>
</dbReference>
<comment type="catalytic activity">
    <reaction evidence="1">
        <text>ATP + protein L-histidine = ADP + protein N-phospho-L-histidine.</text>
        <dbReference type="EC" id="2.7.13.3"/>
    </reaction>
</comment>
<keyword evidence="6" id="KW-0175">Coiled coil</keyword>
<evidence type="ECO:0000256" key="1">
    <source>
        <dbReference type="ARBA" id="ARBA00000085"/>
    </source>
</evidence>
<accession>A0A7G8PWE8</accession>
<dbReference type="SMART" id="SM00387">
    <property type="entry name" value="HATPase_c"/>
    <property type="match status" value="1"/>
</dbReference>
<dbReference type="KEGG" id="alti:ALE3EI_2117"/>
<keyword evidence="11" id="KW-0808">Transferase</keyword>
<feature type="modified residue" description="4-aspartylphosphate" evidence="5">
    <location>
        <position position="610"/>
    </location>
</feature>
<dbReference type="Pfam" id="PF00512">
    <property type="entry name" value="HisKA"/>
    <property type="match status" value="1"/>
</dbReference>
<dbReference type="SMART" id="SM01079">
    <property type="entry name" value="CHASE"/>
    <property type="match status" value="1"/>
</dbReference>
<dbReference type="InterPro" id="IPR003594">
    <property type="entry name" value="HATPase_dom"/>
</dbReference>
<evidence type="ECO:0000259" key="8">
    <source>
        <dbReference type="PROSITE" id="PS50109"/>
    </source>
</evidence>
<dbReference type="PROSITE" id="PS50109">
    <property type="entry name" value="HIS_KIN"/>
    <property type="match status" value="1"/>
</dbReference>
<feature type="domain" description="Response regulatory" evidence="9">
    <location>
        <begin position="561"/>
        <end position="675"/>
    </location>
</feature>
<dbReference type="Gene3D" id="3.30.565.10">
    <property type="entry name" value="Histidine kinase-like ATPase, C-terminal domain"/>
    <property type="match status" value="1"/>
</dbReference>
<dbReference type="SUPFAM" id="SSF52172">
    <property type="entry name" value="CheY-like"/>
    <property type="match status" value="1"/>
</dbReference>
<dbReference type="EMBL" id="CP052909">
    <property type="protein sequence ID" value="QNJ98664.1"/>
    <property type="molecule type" value="Genomic_DNA"/>
</dbReference>
<keyword evidence="4" id="KW-0902">Two-component regulatory system</keyword>
<keyword evidence="12" id="KW-1185">Reference proteome</keyword>
<dbReference type="Pfam" id="PF03924">
    <property type="entry name" value="CHASE"/>
    <property type="match status" value="1"/>
</dbReference>
<proteinExistence type="predicted"/>
<organism evidence="11 12">
    <name type="scientific">Constantimarinum furrinae</name>
    <dbReference type="NCBI Taxonomy" id="2562285"/>
    <lineage>
        <taxon>Bacteria</taxon>
        <taxon>Pseudomonadati</taxon>
        <taxon>Bacteroidota</taxon>
        <taxon>Flavobacteriia</taxon>
        <taxon>Flavobacteriales</taxon>
        <taxon>Flavobacteriaceae</taxon>
        <taxon>Altibacter/Constantimarinum group</taxon>
        <taxon>Constantimarinum</taxon>
    </lineage>
</organism>
<dbReference type="InterPro" id="IPR003661">
    <property type="entry name" value="HisK_dim/P_dom"/>
</dbReference>
<dbReference type="SUPFAM" id="SSF47384">
    <property type="entry name" value="Homodimeric domain of signal transducing histidine kinase"/>
    <property type="match status" value="1"/>
</dbReference>
<dbReference type="Pfam" id="PF00072">
    <property type="entry name" value="Response_reg"/>
    <property type="match status" value="1"/>
</dbReference>
<sequence length="680" mass="77389">MSLLIPRRFYWISVMIFLVMSLLCTFLFLRARDNLQKVYYNQIKTSGSLASHDFERTIRNNIISLSNLKARLEESDGAFQQYLFSDAERLIGQNEALQFVEWINKDGIITDIVPLEPNKTVIGLDISKIEYRYTNWREKSLSGITNITPWVKLTQGGKAFLVDVPVFYKEEFQGTITAGMDFKKQFDNIGRNLEEHAILIKDDVGNVFYSFNDPQPANFPDSRVFTTQLKPNPASNENWTFYFLYRDNAVYKERTRVQNSALGVGLIFSALLSLLSYFFLAARFKAKKFESLNFSLNQLNNELELEKEKAFKASQAKTQFLSNMSHEIRTPLNAILGFANILKDRDISKTEGVYVKLMHNSANALLSLVNDILDIDKIESGEIKIDHDEFSPSKRIKKIVDTYTPEIYNKGLVVETNIEAVYKKKVIGDRSKFDQIFTNLINNAIKFTPEGRIKVHYSDEIQDGNLIVTVFIEDTGVGISQSKLDYIYDRFVQAEDGIRKRHAGGGLGLSITKELVSLLDGTIEVESKENEGTKFTVTLPFLLSSGTITDENNDLDFTGTKALVVDDNRLNRIILMNYLNAIHVKSVGAANGKEALRCLEMEDFDLILMDIHMPQMDGFETVSHIRSGMIETLIIGVSADVTRQAIEKGMRVGMDDYLLKPINKSDLYAILQKHFRHNKV</sequence>
<dbReference type="Gene3D" id="1.10.287.130">
    <property type="match status" value="1"/>
</dbReference>
<reference evidence="11 12" key="1">
    <citation type="submission" date="2020-04" db="EMBL/GenBank/DDBJ databases">
        <title>Genome sequence of Altibacter aquimarinus strain ALE3EI.</title>
        <authorList>
            <person name="Oh H.-M."/>
            <person name="Jang D."/>
        </authorList>
    </citation>
    <scope>NUCLEOTIDE SEQUENCE [LARGE SCALE GENOMIC DNA]</scope>
    <source>
        <strain evidence="11 12">ALE3EI</strain>
    </source>
</reference>
<feature type="transmembrane region" description="Helical" evidence="7">
    <location>
        <begin position="9"/>
        <end position="29"/>
    </location>
</feature>
<dbReference type="CDD" id="cd17546">
    <property type="entry name" value="REC_hyHK_CKI1_RcsC-like"/>
    <property type="match status" value="1"/>
</dbReference>
<evidence type="ECO:0000259" key="9">
    <source>
        <dbReference type="PROSITE" id="PS50110"/>
    </source>
</evidence>
<keyword evidence="7" id="KW-0812">Transmembrane</keyword>
<dbReference type="PROSITE" id="PS50110">
    <property type="entry name" value="RESPONSE_REGULATORY"/>
    <property type="match status" value="1"/>
</dbReference>
<evidence type="ECO:0000313" key="11">
    <source>
        <dbReference type="EMBL" id="QNJ98664.1"/>
    </source>
</evidence>
<dbReference type="EC" id="2.7.13.3" evidence="2"/>
<keyword evidence="7" id="KW-1133">Transmembrane helix</keyword>
<evidence type="ECO:0000256" key="2">
    <source>
        <dbReference type="ARBA" id="ARBA00012438"/>
    </source>
</evidence>
<evidence type="ECO:0000256" key="6">
    <source>
        <dbReference type="SAM" id="Coils"/>
    </source>
</evidence>
<keyword evidence="3 5" id="KW-0597">Phosphoprotein</keyword>
<keyword evidence="11" id="KW-0418">Kinase</keyword>
<dbReference type="PANTHER" id="PTHR45339:SF1">
    <property type="entry name" value="HYBRID SIGNAL TRANSDUCTION HISTIDINE KINASE J"/>
    <property type="match status" value="1"/>
</dbReference>
<dbReference type="InterPro" id="IPR001789">
    <property type="entry name" value="Sig_transdc_resp-reg_receiver"/>
</dbReference>
<keyword evidence="7" id="KW-0472">Membrane</keyword>
<protein>
    <recommendedName>
        <fullName evidence="2">histidine kinase</fullName>
        <ecNumber evidence="2">2.7.13.3</ecNumber>
    </recommendedName>
</protein>
<evidence type="ECO:0000256" key="5">
    <source>
        <dbReference type="PROSITE-ProRule" id="PRU00169"/>
    </source>
</evidence>
<dbReference type="SMART" id="SM00388">
    <property type="entry name" value="HisKA"/>
    <property type="match status" value="1"/>
</dbReference>
<dbReference type="SUPFAM" id="SSF55874">
    <property type="entry name" value="ATPase domain of HSP90 chaperone/DNA topoisomerase II/histidine kinase"/>
    <property type="match status" value="1"/>
</dbReference>
<evidence type="ECO:0000259" key="10">
    <source>
        <dbReference type="PROSITE" id="PS50839"/>
    </source>
</evidence>
<evidence type="ECO:0000313" key="12">
    <source>
        <dbReference type="Proteomes" id="UP000515514"/>
    </source>
</evidence>
<dbReference type="InterPro" id="IPR005467">
    <property type="entry name" value="His_kinase_dom"/>
</dbReference>
<dbReference type="GO" id="GO:0000155">
    <property type="term" value="F:phosphorelay sensor kinase activity"/>
    <property type="evidence" value="ECO:0007669"/>
    <property type="project" value="InterPro"/>
</dbReference>
<dbReference type="InterPro" id="IPR036890">
    <property type="entry name" value="HATPase_C_sf"/>
</dbReference>
<feature type="transmembrane region" description="Helical" evidence="7">
    <location>
        <begin position="261"/>
        <end position="280"/>
    </location>
</feature>
<dbReference type="PRINTS" id="PR00344">
    <property type="entry name" value="BCTRLSENSOR"/>
</dbReference>
<dbReference type="Pfam" id="PF02518">
    <property type="entry name" value="HATPase_c"/>
    <property type="match status" value="1"/>
</dbReference>
<dbReference type="InterPro" id="IPR036097">
    <property type="entry name" value="HisK_dim/P_sf"/>
</dbReference>
<feature type="coiled-coil region" evidence="6">
    <location>
        <begin position="289"/>
        <end position="316"/>
    </location>
</feature>
<name>A0A7G8PWE8_9FLAO</name>
<evidence type="ECO:0000256" key="4">
    <source>
        <dbReference type="ARBA" id="ARBA00023012"/>
    </source>
</evidence>
<gene>
    <name evidence="11" type="ORF">ALE3EI_2117</name>
</gene>
<evidence type="ECO:0000256" key="7">
    <source>
        <dbReference type="SAM" id="Phobius"/>
    </source>
</evidence>
<feature type="domain" description="Histidine kinase" evidence="8">
    <location>
        <begin position="323"/>
        <end position="543"/>
    </location>
</feature>
<dbReference type="CDD" id="cd16922">
    <property type="entry name" value="HATPase_EvgS-ArcB-TorS-like"/>
    <property type="match status" value="1"/>
</dbReference>
<dbReference type="RefSeq" id="WP_186988498.1">
    <property type="nucleotide sequence ID" value="NZ_CP052909.1"/>
</dbReference>
<dbReference type="SMART" id="SM00448">
    <property type="entry name" value="REC"/>
    <property type="match status" value="1"/>
</dbReference>